<dbReference type="SUPFAM" id="SSF53098">
    <property type="entry name" value="Ribonuclease H-like"/>
    <property type="match status" value="1"/>
</dbReference>
<gene>
    <name evidence="1" type="ORF">APZ42_005429</name>
</gene>
<reference evidence="1 2" key="1">
    <citation type="submission" date="2016-03" db="EMBL/GenBank/DDBJ databases">
        <title>EvidentialGene: Evidence-directed Construction of Genes on Genomes.</title>
        <authorList>
            <person name="Gilbert D.G."/>
            <person name="Choi J.-H."/>
            <person name="Mockaitis K."/>
            <person name="Colbourne J."/>
            <person name="Pfrender M."/>
        </authorList>
    </citation>
    <scope>NUCLEOTIDE SEQUENCE [LARGE SCALE GENOMIC DNA]</scope>
    <source>
        <strain evidence="1 2">Xinb3</strain>
        <tissue evidence="1">Complete organism</tissue>
    </source>
</reference>
<dbReference type="EMBL" id="LRGB01015307">
    <property type="protein sequence ID" value="KZR98922.1"/>
    <property type="molecule type" value="Genomic_DNA"/>
</dbReference>
<dbReference type="GO" id="GO:0032259">
    <property type="term" value="P:methylation"/>
    <property type="evidence" value="ECO:0007669"/>
    <property type="project" value="UniProtKB-KW"/>
</dbReference>
<feature type="non-terminal residue" evidence="1">
    <location>
        <position position="1"/>
    </location>
</feature>
<dbReference type="GO" id="GO:0003676">
    <property type="term" value="F:nucleic acid binding"/>
    <property type="evidence" value="ECO:0007669"/>
    <property type="project" value="InterPro"/>
</dbReference>
<dbReference type="Proteomes" id="UP000076858">
    <property type="component" value="Unassembled WGS sequence"/>
</dbReference>
<name>A0A164GG63_9CRUS</name>
<evidence type="ECO:0000313" key="1">
    <source>
        <dbReference type="EMBL" id="KZR98922.1"/>
    </source>
</evidence>
<dbReference type="Gene3D" id="3.30.420.10">
    <property type="entry name" value="Ribonuclease H-like superfamily/Ribonuclease H"/>
    <property type="match status" value="1"/>
</dbReference>
<dbReference type="InterPro" id="IPR036397">
    <property type="entry name" value="RNaseH_sf"/>
</dbReference>
<dbReference type="InterPro" id="IPR012337">
    <property type="entry name" value="RNaseH-like_sf"/>
</dbReference>
<evidence type="ECO:0000313" key="2">
    <source>
        <dbReference type="Proteomes" id="UP000076858"/>
    </source>
</evidence>
<organism evidence="1 2">
    <name type="scientific">Daphnia magna</name>
    <dbReference type="NCBI Taxonomy" id="35525"/>
    <lineage>
        <taxon>Eukaryota</taxon>
        <taxon>Metazoa</taxon>
        <taxon>Ecdysozoa</taxon>
        <taxon>Arthropoda</taxon>
        <taxon>Crustacea</taxon>
        <taxon>Branchiopoda</taxon>
        <taxon>Diplostraca</taxon>
        <taxon>Cladocera</taxon>
        <taxon>Anomopoda</taxon>
        <taxon>Daphniidae</taxon>
        <taxon>Daphnia</taxon>
    </lineage>
</organism>
<sequence length="84" mass="9155">HPKTNGLVERVNRTLTLAFCAFVNTTHDDWDLHLSAAAFAINTVTWSMTTLCDPVCNATGRVTSVFPPIYSPPLSCINPPVLVL</sequence>
<proteinExistence type="predicted"/>
<dbReference type="AlphaFoldDB" id="A0A164GG63"/>
<protein>
    <submittedName>
        <fullName evidence="1">Histone-lysine N-methyltransferase NSD2-like protein</fullName>
    </submittedName>
</protein>
<keyword evidence="1" id="KW-0489">Methyltransferase</keyword>
<keyword evidence="2" id="KW-1185">Reference proteome</keyword>
<accession>A0A164GG63</accession>
<comment type="caution">
    <text evidence="1">The sequence shown here is derived from an EMBL/GenBank/DDBJ whole genome shotgun (WGS) entry which is preliminary data.</text>
</comment>
<dbReference type="GO" id="GO:0008168">
    <property type="term" value="F:methyltransferase activity"/>
    <property type="evidence" value="ECO:0007669"/>
    <property type="project" value="UniProtKB-KW"/>
</dbReference>
<keyword evidence="1" id="KW-0808">Transferase</keyword>